<comment type="similarity">
    <text evidence="1">Belongs to the AHA1 family.</text>
</comment>
<name>A0A4P7CXY3_9BURK</name>
<dbReference type="AlphaFoldDB" id="A0A4P7CXY3"/>
<dbReference type="OrthoDB" id="9800600at2"/>
<evidence type="ECO:0000259" key="2">
    <source>
        <dbReference type="Pfam" id="PF08327"/>
    </source>
</evidence>
<evidence type="ECO:0000313" key="4">
    <source>
        <dbReference type="Proteomes" id="UP000295727"/>
    </source>
</evidence>
<evidence type="ECO:0000256" key="1">
    <source>
        <dbReference type="ARBA" id="ARBA00006817"/>
    </source>
</evidence>
<proteinExistence type="inferred from homology"/>
<dbReference type="Proteomes" id="UP000295727">
    <property type="component" value="Chromosome 3"/>
</dbReference>
<dbReference type="InterPro" id="IPR013538">
    <property type="entry name" value="ASHA1/2-like_C"/>
</dbReference>
<protein>
    <submittedName>
        <fullName evidence="3">Vanillate O-demethylase oxidoreductase VanB</fullName>
    </submittedName>
</protein>
<feature type="domain" description="Activator of Hsp90 ATPase homologue 1/2-like C-terminal" evidence="2">
    <location>
        <begin position="15"/>
        <end position="161"/>
    </location>
</feature>
<dbReference type="SUPFAM" id="SSF55961">
    <property type="entry name" value="Bet v1-like"/>
    <property type="match status" value="1"/>
</dbReference>
<gene>
    <name evidence="3" type="ORF">E1956_28250</name>
</gene>
<organism evidence="3 4">
    <name type="scientific">Paraburkholderia pallida</name>
    <dbReference type="NCBI Taxonomy" id="2547399"/>
    <lineage>
        <taxon>Bacteria</taxon>
        <taxon>Pseudomonadati</taxon>
        <taxon>Pseudomonadota</taxon>
        <taxon>Betaproteobacteria</taxon>
        <taxon>Burkholderiales</taxon>
        <taxon>Burkholderiaceae</taxon>
        <taxon>Paraburkholderia</taxon>
    </lineage>
</organism>
<dbReference type="InterPro" id="IPR023393">
    <property type="entry name" value="START-like_dom_sf"/>
</dbReference>
<dbReference type="Pfam" id="PF08327">
    <property type="entry name" value="AHSA1"/>
    <property type="match status" value="1"/>
</dbReference>
<accession>A0A4P7CXY3</accession>
<reference evidence="3 4" key="1">
    <citation type="submission" date="2019-03" db="EMBL/GenBank/DDBJ databases">
        <title>Paraburkholderia sp. 7MH5, isolated from subtropical forest soil.</title>
        <authorList>
            <person name="Gao Z.-H."/>
            <person name="Qiu L.-H."/>
        </authorList>
    </citation>
    <scope>NUCLEOTIDE SEQUENCE [LARGE SCALE GENOMIC DNA]</scope>
    <source>
        <strain evidence="3 4">7MH5</strain>
    </source>
</reference>
<dbReference type="Gene3D" id="3.30.530.20">
    <property type="match status" value="1"/>
</dbReference>
<dbReference type="KEGG" id="ppai:E1956_28250"/>
<dbReference type="CDD" id="cd08898">
    <property type="entry name" value="SRPBCC_CalC_Aha1-like_5"/>
    <property type="match status" value="1"/>
</dbReference>
<dbReference type="RefSeq" id="WP_134755449.1">
    <property type="nucleotide sequence ID" value="NZ_CP038150.1"/>
</dbReference>
<evidence type="ECO:0000313" key="3">
    <source>
        <dbReference type="EMBL" id="QBR01126.1"/>
    </source>
</evidence>
<dbReference type="EMBL" id="CP038150">
    <property type="protein sequence ID" value="QBR01126.1"/>
    <property type="molecule type" value="Genomic_DNA"/>
</dbReference>
<keyword evidence="3" id="KW-0489">Methyltransferase</keyword>
<keyword evidence="4" id="KW-1185">Reference proteome</keyword>
<dbReference type="GO" id="GO:0032259">
    <property type="term" value="P:methylation"/>
    <property type="evidence" value="ECO:0007669"/>
    <property type="project" value="UniProtKB-KW"/>
</dbReference>
<sequence>MSSVSDRIEKRIVLRAPRERVWRAISEARQFGTWFGVAFDGEFAAGARITGRIAPTQVDPEVAKLQEPCAGIPFDFHIERIEPMNLFSFRWHPNAVDRNTDYSAEPMTLVEFRLQDASEGTLLTITESGFDAIPLERRAKAFTSNDGGWTHQSQLIAKYLERFSS</sequence>
<keyword evidence="3" id="KW-0808">Transferase</keyword>
<dbReference type="GO" id="GO:0008168">
    <property type="term" value="F:methyltransferase activity"/>
    <property type="evidence" value="ECO:0007669"/>
    <property type="project" value="UniProtKB-KW"/>
</dbReference>